<keyword evidence="1" id="KW-0238">DNA-binding</keyword>
<dbReference type="PANTHER" id="PTHR30204">
    <property type="entry name" value="REDOX-CYCLING DRUG-SENSING TRANSCRIPTIONAL ACTIVATOR SOXR"/>
    <property type="match status" value="1"/>
</dbReference>
<dbReference type="CDD" id="cd00592">
    <property type="entry name" value="HTH_MerR-like"/>
    <property type="match status" value="1"/>
</dbReference>
<reference evidence="3" key="1">
    <citation type="journal article" date="2014" name="Int. J. Syst. Evol. Microbiol.">
        <title>Complete genome sequence of Corynebacterium casei LMG S-19264T (=DSM 44701T), isolated from a smear-ripened cheese.</title>
        <authorList>
            <consortium name="US DOE Joint Genome Institute (JGI-PGF)"/>
            <person name="Walter F."/>
            <person name="Albersmeier A."/>
            <person name="Kalinowski J."/>
            <person name="Ruckert C."/>
        </authorList>
    </citation>
    <scope>NUCLEOTIDE SEQUENCE</scope>
    <source>
        <strain evidence="3">JCM 3051</strain>
    </source>
</reference>
<dbReference type="InterPro" id="IPR009061">
    <property type="entry name" value="DNA-bd_dom_put_sf"/>
</dbReference>
<evidence type="ECO:0000313" key="3">
    <source>
        <dbReference type="EMBL" id="GGM21277.1"/>
    </source>
</evidence>
<comment type="caution">
    <text evidence="3">The sequence shown here is derived from an EMBL/GenBank/DDBJ whole genome shotgun (WGS) entry which is preliminary data.</text>
</comment>
<proteinExistence type="predicted"/>
<dbReference type="PROSITE" id="PS50937">
    <property type="entry name" value="HTH_MERR_2"/>
    <property type="match status" value="1"/>
</dbReference>
<keyword evidence="4" id="KW-1185">Reference proteome</keyword>
<dbReference type="EMBL" id="BMPT01000005">
    <property type="protein sequence ID" value="GGM21277.1"/>
    <property type="molecule type" value="Genomic_DNA"/>
</dbReference>
<dbReference type="RefSeq" id="WP_171105137.1">
    <property type="nucleotide sequence ID" value="NZ_BMPT01000005.1"/>
</dbReference>
<sequence length="245" mass="26883">MAWSTRELADLAGTTVNAVRHYHQRGLLDEPDRRTNGYKQYGVPHLVRLLQIRRLRDIGVPLGEIERLGAEVGTSRDVLVAIDAELKETIARSERTRAEIAEMLRHGSVTEVVTNVPEGFARVAPRLSPAERSLTLVYSQVFEPTAMDDVREILEADADPATAAFESLPADADEETRDLLVNQFADTLAKTFVTYPWITTPEAHLQQDPASAGAAMGETIRALYNPAQLDVLARATSLARARAGG</sequence>
<gene>
    <name evidence="3" type="ORF">GCM10010102_16250</name>
</gene>
<dbReference type="AlphaFoldDB" id="A0A8H9GIB8"/>
<protein>
    <submittedName>
        <fullName evidence="3">Transcriptional regulator, MerR family protein</fullName>
    </submittedName>
</protein>
<reference evidence="3" key="2">
    <citation type="submission" date="2020-09" db="EMBL/GenBank/DDBJ databases">
        <authorList>
            <person name="Sun Q."/>
            <person name="Ohkuma M."/>
        </authorList>
    </citation>
    <scope>NUCLEOTIDE SEQUENCE</scope>
    <source>
        <strain evidence="3">JCM 3051</strain>
    </source>
</reference>
<dbReference type="PANTHER" id="PTHR30204:SF93">
    <property type="entry name" value="HTH MERR-TYPE DOMAIN-CONTAINING PROTEIN"/>
    <property type="match status" value="1"/>
</dbReference>
<accession>A0A8H9GIB8</accession>
<evidence type="ECO:0000313" key="4">
    <source>
        <dbReference type="Proteomes" id="UP000655589"/>
    </source>
</evidence>
<dbReference type="InterPro" id="IPR000551">
    <property type="entry name" value="MerR-type_HTH_dom"/>
</dbReference>
<dbReference type="SUPFAM" id="SSF46955">
    <property type="entry name" value="Putative DNA-binding domain"/>
    <property type="match status" value="1"/>
</dbReference>
<dbReference type="SMART" id="SM00422">
    <property type="entry name" value="HTH_MERR"/>
    <property type="match status" value="1"/>
</dbReference>
<dbReference type="InterPro" id="IPR047057">
    <property type="entry name" value="MerR_fam"/>
</dbReference>
<dbReference type="Proteomes" id="UP000655589">
    <property type="component" value="Unassembled WGS sequence"/>
</dbReference>
<feature type="domain" description="HTH merR-type" evidence="2">
    <location>
        <begin position="2"/>
        <end position="71"/>
    </location>
</feature>
<evidence type="ECO:0000256" key="1">
    <source>
        <dbReference type="ARBA" id="ARBA00023125"/>
    </source>
</evidence>
<dbReference type="Gene3D" id="1.10.1660.10">
    <property type="match status" value="1"/>
</dbReference>
<dbReference type="Pfam" id="PF13411">
    <property type="entry name" value="MerR_1"/>
    <property type="match status" value="1"/>
</dbReference>
<dbReference type="GO" id="GO:0003700">
    <property type="term" value="F:DNA-binding transcription factor activity"/>
    <property type="evidence" value="ECO:0007669"/>
    <property type="project" value="InterPro"/>
</dbReference>
<evidence type="ECO:0000259" key="2">
    <source>
        <dbReference type="PROSITE" id="PS50937"/>
    </source>
</evidence>
<organism evidence="3 4">
    <name type="scientific">Promicromonospora citrea</name>
    <dbReference type="NCBI Taxonomy" id="43677"/>
    <lineage>
        <taxon>Bacteria</taxon>
        <taxon>Bacillati</taxon>
        <taxon>Actinomycetota</taxon>
        <taxon>Actinomycetes</taxon>
        <taxon>Micrococcales</taxon>
        <taxon>Promicromonosporaceae</taxon>
        <taxon>Promicromonospora</taxon>
    </lineage>
</organism>
<dbReference type="GO" id="GO:0003677">
    <property type="term" value="F:DNA binding"/>
    <property type="evidence" value="ECO:0007669"/>
    <property type="project" value="UniProtKB-KW"/>
</dbReference>
<name>A0A8H9GIB8_9MICO</name>